<protein>
    <recommendedName>
        <fullName evidence="2">F-box domain-containing protein</fullName>
    </recommendedName>
</protein>
<dbReference type="AlphaFoldDB" id="A0A4U5NW10"/>
<feature type="region of interest" description="Disordered" evidence="1">
    <location>
        <begin position="192"/>
        <end position="218"/>
    </location>
</feature>
<reference evidence="3 4" key="2">
    <citation type="journal article" date="2019" name="G3 (Bethesda)">
        <title>Hybrid Assembly of the Genome of the Entomopathogenic Nematode Steinernema carpocapsae Identifies the X-Chromosome.</title>
        <authorList>
            <person name="Serra L."/>
            <person name="Macchietto M."/>
            <person name="Macias-Munoz A."/>
            <person name="McGill C.J."/>
            <person name="Rodriguez I.M."/>
            <person name="Rodriguez B."/>
            <person name="Murad R."/>
            <person name="Mortazavi A."/>
        </authorList>
    </citation>
    <scope>NUCLEOTIDE SEQUENCE [LARGE SCALE GENOMIC DNA]</scope>
    <source>
        <strain evidence="3 4">ALL</strain>
    </source>
</reference>
<dbReference type="STRING" id="34508.A0A4U5NW10"/>
<feature type="domain" description="F-box" evidence="2">
    <location>
        <begin position="17"/>
        <end position="48"/>
    </location>
</feature>
<feature type="compositionally biased region" description="Low complexity" evidence="1">
    <location>
        <begin position="550"/>
        <end position="562"/>
    </location>
</feature>
<evidence type="ECO:0000256" key="1">
    <source>
        <dbReference type="SAM" id="MobiDB-lite"/>
    </source>
</evidence>
<dbReference type="Gene3D" id="1.20.1280.50">
    <property type="match status" value="1"/>
</dbReference>
<dbReference type="EMBL" id="AZBU02000003">
    <property type="protein sequence ID" value="TKR87602.1"/>
    <property type="molecule type" value="Genomic_DNA"/>
</dbReference>
<proteinExistence type="predicted"/>
<evidence type="ECO:0000313" key="4">
    <source>
        <dbReference type="Proteomes" id="UP000298663"/>
    </source>
</evidence>
<dbReference type="Proteomes" id="UP000298663">
    <property type="component" value="Unassembled WGS sequence"/>
</dbReference>
<feature type="region of interest" description="Disordered" evidence="1">
    <location>
        <begin position="234"/>
        <end position="254"/>
    </location>
</feature>
<dbReference type="OrthoDB" id="5799818at2759"/>
<comment type="caution">
    <text evidence="3">The sequence shown here is derived from an EMBL/GenBank/DDBJ whole genome shotgun (WGS) entry which is preliminary data.</text>
</comment>
<name>A0A4U5NW10_STECR</name>
<reference evidence="3 4" key="1">
    <citation type="journal article" date="2015" name="Genome Biol.">
        <title>Comparative genomics of Steinernema reveals deeply conserved gene regulatory networks.</title>
        <authorList>
            <person name="Dillman A.R."/>
            <person name="Macchietto M."/>
            <person name="Porter C.F."/>
            <person name="Rogers A."/>
            <person name="Williams B."/>
            <person name="Antoshechkin I."/>
            <person name="Lee M.M."/>
            <person name="Goodwin Z."/>
            <person name="Lu X."/>
            <person name="Lewis E.E."/>
            <person name="Goodrich-Blair H."/>
            <person name="Stock S.P."/>
            <person name="Adams B.J."/>
            <person name="Sternberg P.W."/>
            <person name="Mortazavi A."/>
        </authorList>
    </citation>
    <scope>NUCLEOTIDE SEQUENCE [LARGE SCALE GENOMIC DNA]</scope>
    <source>
        <strain evidence="3 4">ALL</strain>
    </source>
</reference>
<dbReference type="InterPro" id="IPR001810">
    <property type="entry name" value="F-box_dom"/>
</dbReference>
<organism evidence="3 4">
    <name type="scientific">Steinernema carpocapsae</name>
    <name type="common">Entomopathogenic nematode</name>
    <dbReference type="NCBI Taxonomy" id="34508"/>
    <lineage>
        <taxon>Eukaryota</taxon>
        <taxon>Metazoa</taxon>
        <taxon>Ecdysozoa</taxon>
        <taxon>Nematoda</taxon>
        <taxon>Chromadorea</taxon>
        <taxon>Rhabditida</taxon>
        <taxon>Tylenchina</taxon>
        <taxon>Panagrolaimomorpha</taxon>
        <taxon>Strongyloidoidea</taxon>
        <taxon>Steinernematidae</taxon>
        <taxon>Steinernema</taxon>
    </lineage>
</organism>
<feature type="region of interest" description="Disordered" evidence="1">
    <location>
        <begin position="550"/>
        <end position="579"/>
    </location>
</feature>
<accession>A0A4U5NW10</accession>
<dbReference type="Pfam" id="PF00646">
    <property type="entry name" value="F-box"/>
    <property type="match status" value="1"/>
</dbReference>
<dbReference type="InterPro" id="IPR036047">
    <property type="entry name" value="F-box-like_dom_sf"/>
</dbReference>
<dbReference type="CDD" id="cd09917">
    <property type="entry name" value="F-box_SF"/>
    <property type="match status" value="1"/>
</dbReference>
<keyword evidence="4" id="KW-1185">Reference proteome</keyword>
<gene>
    <name evidence="3" type="ORF">L596_011975</name>
</gene>
<evidence type="ECO:0000313" key="3">
    <source>
        <dbReference type="EMBL" id="TKR87602.1"/>
    </source>
</evidence>
<dbReference type="SUPFAM" id="SSF81383">
    <property type="entry name" value="F-box domain"/>
    <property type="match status" value="1"/>
</dbReference>
<sequence>MSQTLRRRRASELVNQEDVLLLILTRCDAVTVSRCRNVCRRWRKTIDHNIADTEEKATKLPRPLKSLLGHGRIVVCDRRRAALHRIEEDQDPICLGRVQSSPELYMQQQPLDTTLACVKMNAMRKAEEQKARRGWNPKRTTHYKDQYAHQGLPGWSYKFDFGLWTSRFDIDEVWLENFGSFLERSTACQSDQGPMYQTYDSDSGSARNPFPTPPHSQEALKVSPRANAVAAAVAGANRPVSPPTPIVQNPQQHQGPFAVTSSQSVPYNMLPSTQVAQVSDANEIQKLFLDDQICAEMARISGGRFERLIQQLKDISPLHLTFQDHSLYPRRPTMLLFWFLKQLKANLRKVTFDNVQGEQRVKLENVLDVSNIDELNIVQPPKKVAIEVDAETLNAFVESRQHSDNQRPIRLRICGKTGLTAAGLLNFIKKWQSQSKLVKLELIQIDTASISLNDWLEEVQKESAKNSKLSKCTTDMDRVNKVLCFRHIKTMTRLRYTYEDGYLKFSFVDPQTEVRNRTTSSSSSSSATNDLTSVFSGSFQSQAAYRQNSSSSSFYSSSSSRKNSQDRRFPPTPQNEYEIPDADELAAKEQSMFTRIFSFMNILRSNA</sequence>
<evidence type="ECO:0000259" key="2">
    <source>
        <dbReference type="Pfam" id="PF00646"/>
    </source>
</evidence>